<dbReference type="GeneID" id="78364970"/>
<dbReference type="Gene3D" id="3.40.50.12580">
    <property type="match status" value="1"/>
</dbReference>
<evidence type="ECO:0000313" key="8">
    <source>
        <dbReference type="Proteomes" id="UP000013777"/>
    </source>
</evidence>
<evidence type="ECO:0000256" key="3">
    <source>
        <dbReference type="ARBA" id="ARBA00022475"/>
    </source>
</evidence>
<keyword evidence="5" id="KW-0777">Teichoic acid biosynthesis</keyword>
<organism evidence="7 8">
    <name type="scientific">Enterococcus asini ATCC 700915</name>
    <dbReference type="NCBI Taxonomy" id="1158606"/>
    <lineage>
        <taxon>Bacteria</taxon>
        <taxon>Bacillati</taxon>
        <taxon>Bacillota</taxon>
        <taxon>Bacilli</taxon>
        <taxon>Lactobacillales</taxon>
        <taxon>Enterococcaceae</taxon>
        <taxon>Enterococcus</taxon>
    </lineage>
</organism>
<dbReference type="AlphaFoldDB" id="R2SBY1"/>
<dbReference type="Proteomes" id="UP000013777">
    <property type="component" value="Unassembled WGS sequence"/>
</dbReference>
<dbReference type="InterPro" id="IPR051612">
    <property type="entry name" value="Teichoic_Acid_Biosynth"/>
</dbReference>
<evidence type="ECO:0000256" key="5">
    <source>
        <dbReference type="ARBA" id="ARBA00022944"/>
    </source>
</evidence>
<dbReference type="GO" id="GO:0005886">
    <property type="term" value="C:plasma membrane"/>
    <property type="evidence" value="ECO:0007669"/>
    <property type="project" value="UniProtKB-SubCell"/>
</dbReference>
<evidence type="ECO:0000256" key="4">
    <source>
        <dbReference type="ARBA" id="ARBA00022679"/>
    </source>
</evidence>
<evidence type="ECO:0000256" key="1">
    <source>
        <dbReference type="ARBA" id="ARBA00004202"/>
    </source>
</evidence>
<dbReference type="InterPro" id="IPR007554">
    <property type="entry name" value="Glycerophosphate_synth"/>
</dbReference>
<evidence type="ECO:0000256" key="2">
    <source>
        <dbReference type="ARBA" id="ARBA00010488"/>
    </source>
</evidence>
<dbReference type="GO" id="GO:0019350">
    <property type="term" value="P:teichoic acid biosynthetic process"/>
    <property type="evidence" value="ECO:0007669"/>
    <property type="project" value="UniProtKB-KW"/>
</dbReference>
<dbReference type="PATRIC" id="fig|1158606.3.peg.1752"/>
<dbReference type="Gene3D" id="3.40.50.11820">
    <property type="match status" value="1"/>
</dbReference>
<dbReference type="InterPro" id="IPR043149">
    <property type="entry name" value="TagF_N"/>
</dbReference>
<keyword evidence="3" id="KW-1003">Cell membrane</keyword>
<evidence type="ECO:0000256" key="6">
    <source>
        <dbReference type="ARBA" id="ARBA00023136"/>
    </source>
</evidence>
<keyword evidence="4" id="KW-0808">Transferase</keyword>
<dbReference type="STRING" id="57732.RU94_GL000596"/>
<dbReference type="RefSeq" id="WP_010754432.1">
    <property type="nucleotide sequence ID" value="NZ_ASVU01000001.1"/>
</dbReference>
<comment type="subcellular location">
    <subcellularLocation>
        <location evidence="1">Cell membrane</location>
        <topology evidence="1">Peripheral membrane protein</topology>
    </subcellularLocation>
</comment>
<proteinExistence type="inferred from homology"/>
<gene>
    <name evidence="7" type="ORF">UAS_01807</name>
</gene>
<dbReference type="eggNOG" id="COG1887">
    <property type="taxonomic scope" value="Bacteria"/>
</dbReference>
<reference evidence="7 8" key="1">
    <citation type="submission" date="2013-02" db="EMBL/GenBank/DDBJ databases">
        <title>The Genome Sequence of Enterococcus asini ATCC_700915.</title>
        <authorList>
            <consortium name="The Broad Institute Genome Sequencing Platform"/>
            <consortium name="The Broad Institute Genome Sequencing Center for Infectious Disease"/>
            <person name="Earl A.M."/>
            <person name="Gilmore M.S."/>
            <person name="Lebreton F."/>
            <person name="Walker B."/>
            <person name="Young S.K."/>
            <person name="Zeng Q."/>
            <person name="Gargeya S."/>
            <person name="Fitzgerald M."/>
            <person name="Haas B."/>
            <person name="Abouelleil A."/>
            <person name="Alvarado L."/>
            <person name="Arachchi H.M."/>
            <person name="Berlin A.M."/>
            <person name="Chapman S.B."/>
            <person name="Dewar J."/>
            <person name="Goldberg J."/>
            <person name="Griggs A."/>
            <person name="Gujja S."/>
            <person name="Hansen M."/>
            <person name="Howarth C."/>
            <person name="Imamovic A."/>
            <person name="Larimer J."/>
            <person name="McCowan C."/>
            <person name="Murphy C."/>
            <person name="Neiman D."/>
            <person name="Pearson M."/>
            <person name="Priest M."/>
            <person name="Roberts A."/>
            <person name="Saif S."/>
            <person name="Shea T."/>
            <person name="Sisk P."/>
            <person name="Sykes S."/>
            <person name="Wortman J."/>
            <person name="Nusbaum C."/>
            <person name="Birren B."/>
        </authorList>
    </citation>
    <scope>NUCLEOTIDE SEQUENCE [LARGE SCALE GENOMIC DNA]</scope>
    <source>
        <strain evidence="7 8">ATCC 700915</strain>
    </source>
</reference>
<dbReference type="OrthoDB" id="9811865at2"/>
<dbReference type="EMBL" id="AJAP01000018">
    <property type="protein sequence ID" value="EOH85669.1"/>
    <property type="molecule type" value="Genomic_DNA"/>
</dbReference>
<dbReference type="PANTHER" id="PTHR37316">
    <property type="entry name" value="TEICHOIC ACID GLYCEROL-PHOSPHATE PRIMASE"/>
    <property type="match status" value="1"/>
</dbReference>
<dbReference type="PANTHER" id="PTHR37316:SF1">
    <property type="entry name" value="TEICHOIC ACID GLYCEROL-PHOSPHATE PRIMASE"/>
    <property type="match status" value="1"/>
</dbReference>
<evidence type="ECO:0000313" key="7">
    <source>
        <dbReference type="EMBL" id="EOH85669.1"/>
    </source>
</evidence>
<dbReference type="InterPro" id="IPR043148">
    <property type="entry name" value="TagF_C"/>
</dbReference>
<accession>R2SBY1</accession>
<name>R2SBY1_9ENTE</name>
<comment type="caution">
    <text evidence="7">The sequence shown here is derived from an EMBL/GenBank/DDBJ whole genome shotgun (WGS) entry which is preliminary data.</text>
</comment>
<protein>
    <recommendedName>
        <fullName evidence="9">CDP-glycerol:poly(Glycerophosphate) glycerophosphotransferase</fullName>
    </recommendedName>
</protein>
<keyword evidence="8" id="KW-1185">Reference proteome</keyword>
<dbReference type="SUPFAM" id="SSF53756">
    <property type="entry name" value="UDP-Glycosyltransferase/glycogen phosphorylase"/>
    <property type="match status" value="1"/>
</dbReference>
<dbReference type="HOGENOM" id="CLU_029598_0_1_9"/>
<dbReference type="GO" id="GO:0047355">
    <property type="term" value="F:CDP-glycerol glycerophosphotransferase activity"/>
    <property type="evidence" value="ECO:0007669"/>
    <property type="project" value="InterPro"/>
</dbReference>
<keyword evidence="6" id="KW-0472">Membrane</keyword>
<sequence>MFDVKNAYLAFLASRAKKHTLNKRVCYLLSFADNDGGAIDALQQQYGTDFLLAYTPQMTEVAKSYAAKGVVITPFSPRAFCMERSWRQIASCQIIIADNYYPELAALSQPQRKIIQIWHATGALKAFGWQDPKTKKRSQADQVRFQKVYGSLTDIVVGSQAMGKVFEAAYHIDPARVRYLGAPRTDVLQPTALAITVLTAEPTTVLYVPTYRDSLEEMRTVLTSAFRAFQNSDMQVLVKLHPHLARQLSDVKTPTNVRLVTGNLLALFDQSEYLVTDYSSCVFDFMLRRPGQGICLYCPDLEHYADTTGLQPDFKVDWQPWLAQSSEELAVKLQAASQPNNEKTETLLLQQQALSQKWQEYNTGQAVEGLLALVDRYLQTENS</sequence>
<comment type="similarity">
    <text evidence="2">Belongs to the CDP-glycerol glycerophosphotransferase family.</text>
</comment>
<evidence type="ECO:0008006" key="9">
    <source>
        <dbReference type="Google" id="ProtNLM"/>
    </source>
</evidence>
<dbReference type="Pfam" id="PF04464">
    <property type="entry name" value="Glyphos_transf"/>
    <property type="match status" value="1"/>
</dbReference>